<dbReference type="RefSeq" id="XP_018188671.1">
    <property type="nucleotide sequence ID" value="XM_018330962.1"/>
</dbReference>
<feature type="compositionally biased region" description="Polar residues" evidence="2">
    <location>
        <begin position="1029"/>
        <end position="1039"/>
    </location>
</feature>
<feature type="compositionally biased region" description="Basic residues" evidence="2">
    <location>
        <begin position="1101"/>
        <end position="1112"/>
    </location>
</feature>
<dbReference type="GeneID" id="28896099"/>
<feature type="region of interest" description="Disordered" evidence="2">
    <location>
        <begin position="297"/>
        <end position="321"/>
    </location>
</feature>
<dbReference type="SUPFAM" id="SSF48371">
    <property type="entry name" value="ARM repeat"/>
    <property type="match status" value="1"/>
</dbReference>
<feature type="coiled-coil region" evidence="1">
    <location>
        <begin position="666"/>
        <end position="693"/>
    </location>
</feature>
<name>A0A165H845_XYLHT</name>
<dbReference type="OrthoDB" id="6022054at2759"/>
<evidence type="ECO:0000256" key="2">
    <source>
        <dbReference type="SAM" id="MobiDB-lite"/>
    </source>
</evidence>
<keyword evidence="1" id="KW-0175">Coiled coil</keyword>
<accession>A0A165H845</accession>
<feature type="region of interest" description="Disordered" evidence="2">
    <location>
        <begin position="923"/>
        <end position="1112"/>
    </location>
</feature>
<sequence>MSSGSLKEAAKGLTAVFGFSTPPPYPLPDEVQDAVDSYLDKHKESDAHESQRVQDELLSIFHRNVTDQPEKQLAFLNALALLRPAIQGTERWLEWWDLIIRRTVTALGQEKAVVEETRRLLLSILVYDKDEDPNGERAQASAVFAQKLLEAYLDRTRLHVVGENVNPAEQEANHFVSDHLESILVDFGKRKPKEFMDAVDILVVNKNQRVQALSLLCAFVRCQPPHLYEVSQTALIEHLLKCLMIDTSTTVVSLALTTLVMFLPHIPSSLVNYLPRLFVVYSRVLCWEAQNGQTAIDGHDSEKDDGYSSSPEMARNSEYTDPSWDKLENSFGKMGSMTPELAHYFTFLYGLYPLNFMNFIRQPYVYLENFGFKDAKLLDLDPKAIRNRSEQFRQMHLLHPNFYNLTAEMELADNRWVKSDPSDVVIECMGLQCAVLPATVLNDPGPPPTSKLPDIPESSVPTEDIPVQSLLSADEGAESPASPTDTRTISWRNTQVTLVPSHAGSLPSDHHTPTPGSHRQSLNQAGSRTASPYLKPRDPILDSPTLPPHTTTTEVTTLQTQGPPRKNSVQSNYSEGAASLRALSLQSPRLEAFPLAPSHSYHKVPRSPAIRAASIGGETSAAFLQREVMLLRNDLNFERYLRQQHLSHIGQLQRRHIKEATAEAETQRLLNTNRALKVKLEDAKQSFAMLKKETMTSKHNSKKWEAELNSKVRILREDQKRWKSDEDTLRRELSGIQVECDRLRKLIVDSEAREFRGRQRVQSIETNMEEVENLRAEVDNLNARIQEYQAKEDEVERIKVQDEDIRVQLETVNLRLRSQDTERERVKRAYERRVADLETMVQSSQAQTPDQNSPAIQHMLDSALASSRMRFNQLKKAHNLLLNRYTELEVRLQDMQTGGGGAEFDDDLAFTLNTRPIAGFSSALDGHAPLRSSSKQAGSAMAQLPGPLRRHPTAPPDLSKNPDDYYGGGDDYYTSSPSLAPSPAAGGPGDVPRPQRFESLRNHHGHGHYASGDSSPVYDRFDRLHPASGPSSRSQSRTAYDSPAESTAPRLSSAGNSRRSSLSGDRASSAKDTGKIGPFSEARVYGRGGVQNIGKREKPKDGKKRGIRALIG</sequence>
<feature type="compositionally biased region" description="Polar residues" evidence="2">
    <location>
        <begin position="481"/>
        <end position="491"/>
    </location>
</feature>
<feature type="compositionally biased region" description="Basic and acidic residues" evidence="2">
    <location>
        <begin position="297"/>
        <end position="306"/>
    </location>
</feature>
<protein>
    <recommendedName>
        <fullName evidence="5">Hamartin-domain-containing protein</fullName>
    </recommendedName>
</protein>
<proteinExistence type="predicted"/>
<dbReference type="GO" id="GO:0051726">
    <property type="term" value="P:regulation of cell cycle"/>
    <property type="evidence" value="ECO:0007669"/>
    <property type="project" value="TreeGrafter"/>
</dbReference>
<dbReference type="STRING" id="1328760.A0A165H845"/>
<dbReference type="Proteomes" id="UP000076632">
    <property type="component" value="Unassembled WGS sequence"/>
</dbReference>
<dbReference type="InterPro" id="IPR007483">
    <property type="entry name" value="Hamartin"/>
</dbReference>
<gene>
    <name evidence="3" type="ORF">L228DRAFT_237714</name>
</gene>
<keyword evidence="4" id="KW-1185">Reference proteome</keyword>
<feature type="region of interest" description="Disordered" evidence="2">
    <location>
        <begin position="500"/>
        <end position="571"/>
    </location>
</feature>
<evidence type="ECO:0000256" key="1">
    <source>
        <dbReference type="SAM" id="Coils"/>
    </source>
</evidence>
<dbReference type="GO" id="GO:0032007">
    <property type="term" value="P:negative regulation of TOR signaling"/>
    <property type="evidence" value="ECO:0007669"/>
    <property type="project" value="TreeGrafter"/>
</dbReference>
<dbReference type="PANTHER" id="PTHR15154:SF2">
    <property type="entry name" value="HAMARTIN"/>
    <property type="match status" value="1"/>
</dbReference>
<dbReference type="Pfam" id="PF04388">
    <property type="entry name" value="Hamartin"/>
    <property type="match status" value="1"/>
</dbReference>
<feature type="compositionally biased region" description="Low complexity" evidence="2">
    <location>
        <begin position="548"/>
        <end position="563"/>
    </location>
</feature>
<organism evidence="3 4">
    <name type="scientific">Xylona heveae (strain CBS 132557 / TC161)</name>
    <dbReference type="NCBI Taxonomy" id="1328760"/>
    <lineage>
        <taxon>Eukaryota</taxon>
        <taxon>Fungi</taxon>
        <taxon>Dikarya</taxon>
        <taxon>Ascomycota</taxon>
        <taxon>Pezizomycotina</taxon>
        <taxon>Xylonomycetes</taxon>
        <taxon>Xylonales</taxon>
        <taxon>Xylonaceae</taxon>
        <taxon>Xylona</taxon>
    </lineage>
</organism>
<feature type="region of interest" description="Disordered" evidence="2">
    <location>
        <begin position="442"/>
        <end position="462"/>
    </location>
</feature>
<dbReference type="InParanoid" id="A0A165H845"/>
<reference evidence="3 4" key="1">
    <citation type="journal article" date="2016" name="Fungal Biol.">
        <title>The genome of Xylona heveae provides a window into fungal endophytism.</title>
        <authorList>
            <person name="Gazis R."/>
            <person name="Kuo A."/>
            <person name="Riley R."/>
            <person name="LaButti K."/>
            <person name="Lipzen A."/>
            <person name="Lin J."/>
            <person name="Amirebrahimi M."/>
            <person name="Hesse C.N."/>
            <person name="Spatafora J.W."/>
            <person name="Henrissat B."/>
            <person name="Hainaut M."/>
            <person name="Grigoriev I.V."/>
            <person name="Hibbett D.S."/>
        </authorList>
    </citation>
    <scope>NUCLEOTIDE SEQUENCE [LARGE SCALE GENOMIC DNA]</scope>
    <source>
        <strain evidence="3 4">TC161</strain>
    </source>
</reference>
<dbReference type="EMBL" id="KV407457">
    <property type="protein sequence ID" value="KZF23116.1"/>
    <property type="molecule type" value="Genomic_DNA"/>
</dbReference>
<evidence type="ECO:0000313" key="4">
    <source>
        <dbReference type="Proteomes" id="UP000076632"/>
    </source>
</evidence>
<feature type="region of interest" description="Disordered" evidence="2">
    <location>
        <begin position="472"/>
        <end position="491"/>
    </location>
</feature>
<feature type="coiled-coil region" evidence="1">
    <location>
        <begin position="761"/>
        <end position="798"/>
    </location>
</feature>
<dbReference type="AlphaFoldDB" id="A0A165H845"/>
<feature type="compositionally biased region" description="Polar residues" evidence="2">
    <location>
        <begin position="514"/>
        <end position="530"/>
    </location>
</feature>
<dbReference type="OMA" id="IMFLPHI"/>
<evidence type="ECO:0008006" key="5">
    <source>
        <dbReference type="Google" id="ProtNLM"/>
    </source>
</evidence>
<evidence type="ECO:0000313" key="3">
    <source>
        <dbReference type="EMBL" id="KZF23116.1"/>
    </source>
</evidence>
<dbReference type="GO" id="GO:0033596">
    <property type="term" value="C:TSC1-TSC2 complex"/>
    <property type="evidence" value="ECO:0007669"/>
    <property type="project" value="TreeGrafter"/>
</dbReference>
<dbReference type="InterPro" id="IPR016024">
    <property type="entry name" value="ARM-type_fold"/>
</dbReference>
<dbReference type="PANTHER" id="PTHR15154">
    <property type="entry name" value="HAMARTIN"/>
    <property type="match status" value="1"/>
</dbReference>
<feature type="compositionally biased region" description="Low complexity" evidence="2">
    <location>
        <begin position="971"/>
        <end position="985"/>
    </location>
</feature>
<feature type="compositionally biased region" description="Low complexity" evidence="2">
    <location>
        <begin position="1050"/>
        <end position="1064"/>
    </location>
</feature>